<comment type="caution">
    <text evidence="1">The sequence shown here is derived from an EMBL/GenBank/DDBJ whole genome shotgun (WGS) entry which is preliminary data.</text>
</comment>
<proteinExistence type="predicted"/>
<gene>
    <name evidence="1" type="ORF">QFC19_008682</name>
</gene>
<name>A0ACC2UZR6_9TREE</name>
<evidence type="ECO:0000313" key="2">
    <source>
        <dbReference type="Proteomes" id="UP001241377"/>
    </source>
</evidence>
<keyword evidence="2" id="KW-1185">Reference proteome</keyword>
<sequence>MHIYAWVVVQFRLLLGSDHVFLFAPSLPVRVPSHPPNVLVYGKDVTKVTSELRSVIRKSAFGRVVISDVCSIGSINTGNIFLVIEKDIRGVSTIAETTRAHPIFIKIGVTDSGREIFVKEPFICGTCGRWWDGAHGPDNLCTVKSWVLGPEVKSNAATNKVATAANAAPIASHAPAPQGNNNTERGCGKKGSGPYNGAKKGNNKGKGVAKGKGGAK</sequence>
<evidence type="ECO:0000313" key="1">
    <source>
        <dbReference type="EMBL" id="KAJ9092574.1"/>
    </source>
</evidence>
<accession>A0ACC2UZR6</accession>
<dbReference type="Proteomes" id="UP001241377">
    <property type="component" value="Unassembled WGS sequence"/>
</dbReference>
<dbReference type="EMBL" id="JASBWR010000134">
    <property type="protein sequence ID" value="KAJ9092574.1"/>
    <property type="molecule type" value="Genomic_DNA"/>
</dbReference>
<protein>
    <submittedName>
        <fullName evidence="1">Uncharacterized protein</fullName>
    </submittedName>
</protein>
<reference evidence="1" key="1">
    <citation type="submission" date="2023-04" db="EMBL/GenBank/DDBJ databases">
        <title>Draft Genome sequencing of Naganishia species isolated from polar environments using Oxford Nanopore Technology.</title>
        <authorList>
            <person name="Leo P."/>
            <person name="Venkateswaran K."/>
        </authorList>
    </citation>
    <scope>NUCLEOTIDE SEQUENCE</scope>
    <source>
        <strain evidence="1">MNA-CCFEE 5261</strain>
    </source>
</reference>
<organism evidence="1 2">
    <name type="scientific">Naganishia cerealis</name>
    <dbReference type="NCBI Taxonomy" id="610337"/>
    <lineage>
        <taxon>Eukaryota</taxon>
        <taxon>Fungi</taxon>
        <taxon>Dikarya</taxon>
        <taxon>Basidiomycota</taxon>
        <taxon>Agaricomycotina</taxon>
        <taxon>Tremellomycetes</taxon>
        <taxon>Filobasidiales</taxon>
        <taxon>Filobasidiaceae</taxon>
        <taxon>Naganishia</taxon>
    </lineage>
</organism>